<sequence length="492" mass="53681">MFAELYRYSDVLGAYKYMLSSTSPEIAGMHLHPKRVITGQHPNADPTQFVLPALYLNDTNHLLSLGAAQAPHYAAKGALADVAASSDSVIEFPRRETAQGPIDTLYLHNATIAFRHPNQEFADIDRADALLIHLAGTVPADQVAFILRLYKAVNLSDNPLGSTSSCEPSESLELVSKLPLNASEVKYINKPVSKLKHTDKHAIQLIEEDLNLQYPEAADKLSTPPPCVPCAGVKVHEFREFPIVIEHVSSVSNDLPPRSLRVPAVAASPQQDNPKARLDKQICTIFGQGALDAHSVWPTPPPMPAPSPAPSSKTATSSIVFLPLPCHSNIIRPCCTIFSESPVNDEVIDLNAELAACTRPYWTVCFDVPDSPDVVPPPLSDLMESDEDDTIDWLSCSIMLDSLLDLISIALSSDASDPPSPTITVFSDLPDAETCLINAMWPIILKLIEGATPTTYEEILELRRDLYSGFDARKVHPKSRDMTSFQTPLGLL</sequence>
<gene>
    <name evidence="1" type="ORF">EVJ58_g9725</name>
</gene>
<reference evidence="1 2" key="1">
    <citation type="submission" date="2019-01" db="EMBL/GenBank/DDBJ databases">
        <title>Genome sequencing of the rare red list fungi Fomitopsis rosea.</title>
        <authorList>
            <person name="Buettner E."/>
            <person name="Kellner H."/>
        </authorList>
    </citation>
    <scope>NUCLEOTIDE SEQUENCE [LARGE SCALE GENOMIC DNA]</scope>
    <source>
        <strain evidence="1 2">DSM 105464</strain>
    </source>
</reference>
<accession>A0A4Y9XWJ6</accession>
<evidence type="ECO:0000313" key="1">
    <source>
        <dbReference type="EMBL" id="TFY52949.1"/>
    </source>
</evidence>
<evidence type="ECO:0000313" key="2">
    <source>
        <dbReference type="Proteomes" id="UP000298390"/>
    </source>
</evidence>
<dbReference type="EMBL" id="SEKV01000894">
    <property type="protein sequence ID" value="TFY52949.1"/>
    <property type="molecule type" value="Genomic_DNA"/>
</dbReference>
<organism evidence="1 2">
    <name type="scientific">Rhodofomes roseus</name>
    <dbReference type="NCBI Taxonomy" id="34475"/>
    <lineage>
        <taxon>Eukaryota</taxon>
        <taxon>Fungi</taxon>
        <taxon>Dikarya</taxon>
        <taxon>Basidiomycota</taxon>
        <taxon>Agaricomycotina</taxon>
        <taxon>Agaricomycetes</taxon>
        <taxon>Polyporales</taxon>
        <taxon>Rhodofomes</taxon>
    </lineage>
</organism>
<protein>
    <submittedName>
        <fullName evidence="1">Uncharacterized protein</fullName>
    </submittedName>
</protein>
<dbReference type="AlphaFoldDB" id="A0A4Y9XWJ6"/>
<dbReference type="Proteomes" id="UP000298390">
    <property type="component" value="Unassembled WGS sequence"/>
</dbReference>
<comment type="caution">
    <text evidence="1">The sequence shown here is derived from an EMBL/GenBank/DDBJ whole genome shotgun (WGS) entry which is preliminary data.</text>
</comment>
<name>A0A4Y9XWJ6_9APHY</name>
<proteinExistence type="predicted"/>